<dbReference type="EMBL" id="QRMZ01000007">
    <property type="protein sequence ID" value="RHK06852.1"/>
    <property type="molecule type" value="Genomic_DNA"/>
</dbReference>
<feature type="domain" description="PurM-like N-terminal" evidence="1">
    <location>
        <begin position="32"/>
        <end position="119"/>
    </location>
</feature>
<dbReference type="InterPro" id="IPR036921">
    <property type="entry name" value="PurM-like_N_sf"/>
</dbReference>
<dbReference type="AlphaFoldDB" id="A0A415EU87"/>
<proteinExistence type="predicted"/>
<dbReference type="Proteomes" id="UP000286288">
    <property type="component" value="Unassembled WGS sequence"/>
</dbReference>
<evidence type="ECO:0000313" key="3">
    <source>
        <dbReference type="Proteomes" id="UP000286288"/>
    </source>
</evidence>
<dbReference type="PROSITE" id="PS51257">
    <property type="entry name" value="PROKAR_LIPOPROTEIN"/>
    <property type="match status" value="1"/>
</dbReference>
<evidence type="ECO:0000313" key="2">
    <source>
        <dbReference type="EMBL" id="RHK06852.1"/>
    </source>
</evidence>
<protein>
    <recommendedName>
        <fullName evidence="1">PurM-like N-terminal domain-containing protein</fullName>
    </recommendedName>
</protein>
<name>A0A415EU87_ENTCA</name>
<evidence type="ECO:0000259" key="1">
    <source>
        <dbReference type="Pfam" id="PF00586"/>
    </source>
</evidence>
<dbReference type="Gene3D" id="3.30.1330.10">
    <property type="entry name" value="PurM-like, N-terminal domain"/>
    <property type="match status" value="1"/>
</dbReference>
<dbReference type="Pfam" id="PF00586">
    <property type="entry name" value="AIRS"/>
    <property type="match status" value="1"/>
</dbReference>
<organism evidence="2 3">
    <name type="scientific">Enterococcus casseliflavus</name>
    <name type="common">Enterococcus flavescens</name>
    <dbReference type="NCBI Taxonomy" id="37734"/>
    <lineage>
        <taxon>Bacteria</taxon>
        <taxon>Bacillati</taxon>
        <taxon>Bacillota</taxon>
        <taxon>Bacilli</taxon>
        <taxon>Lactobacillales</taxon>
        <taxon>Enterococcaceae</taxon>
        <taxon>Enterococcus</taxon>
    </lineage>
</organism>
<reference evidence="2 3" key="1">
    <citation type="submission" date="2018-08" db="EMBL/GenBank/DDBJ databases">
        <title>A genome reference for cultivated species of the human gut microbiota.</title>
        <authorList>
            <person name="Zou Y."/>
            <person name="Xue W."/>
            <person name="Luo G."/>
        </authorList>
    </citation>
    <scope>NUCLEOTIDE SEQUENCE [LARGE SCALE GENOMIC DNA]</scope>
    <source>
        <strain evidence="2 3">AF48-16</strain>
    </source>
</reference>
<accession>A0A415EU87</accession>
<comment type="caution">
    <text evidence="2">The sequence shown here is derived from an EMBL/GenBank/DDBJ whole genome shotgun (WGS) entry which is preliminary data.</text>
</comment>
<dbReference type="RefSeq" id="WP_151195543.1">
    <property type="nucleotide sequence ID" value="NZ_JALKPN010000003.1"/>
</dbReference>
<gene>
    <name evidence="2" type="ORF">DW084_06665</name>
</gene>
<sequence>MINHFRDVTLLPISGNYLVIACDSSAAIGLKKYDQVSVSPAITAACCLRVPLLELFCLGAQPICIIDLIGNEYEDTGKQMLAGIRSEMRKAAIEVPLNGSTEENMMTVMSSIGITVIGELPMKVQLPAAEVGNRLFQVGIPLVGEDVSVNLDQLPSYELIKNLQKESGVTDLLPVGSKGIGFEASLMAKRSSLEPIFYQPNSPELLKSAGPATVVLAAVKEDLAAELAKKYPMMKEIGRFTS</sequence>
<dbReference type="InterPro" id="IPR016188">
    <property type="entry name" value="PurM-like_N"/>
</dbReference>